<evidence type="ECO:0000313" key="2">
    <source>
        <dbReference type="Proteomes" id="UP000628775"/>
    </source>
</evidence>
<dbReference type="AlphaFoldDB" id="A0A8J3DZT0"/>
<name>A0A8J3DZT0_9BACL</name>
<dbReference type="Proteomes" id="UP000628775">
    <property type="component" value="Unassembled WGS sequence"/>
</dbReference>
<reference evidence="1" key="1">
    <citation type="journal article" date="2014" name="Int. J. Syst. Evol. Microbiol.">
        <title>Complete genome sequence of Corynebacterium casei LMG S-19264T (=DSM 44701T), isolated from a smear-ripened cheese.</title>
        <authorList>
            <consortium name="US DOE Joint Genome Institute (JGI-PGF)"/>
            <person name="Walter F."/>
            <person name="Albersmeier A."/>
            <person name="Kalinowski J."/>
            <person name="Ruckert C."/>
        </authorList>
    </citation>
    <scope>NUCLEOTIDE SEQUENCE</scope>
    <source>
        <strain evidence="1">CGMCC 1.15371</strain>
    </source>
</reference>
<reference evidence="1" key="2">
    <citation type="submission" date="2020-09" db="EMBL/GenBank/DDBJ databases">
        <authorList>
            <person name="Sun Q."/>
            <person name="Zhou Y."/>
        </authorList>
    </citation>
    <scope>NUCLEOTIDE SEQUENCE</scope>
    <source>
        <strain evidence="1">CGMCC 1.15371</strain>
    </source>
</reference>
<protein>
    <submittedName>
        <fullName evidence="1">Uncharacterized protein</fullName>
    </submittedName>
</protein>
<evidence type="ECO:0000313" key="1">
    <source>
        <dbReference type="EMBL" id="GGE48919.1"/>
    </source>
</evidence>
<sequence length="85" mass="9833">MEAIGTILNKNGRPIAIFQVQPYVLQNKNEETHYYSQLRKTFTHIPIVLISKIENELVFAGEEQAIALVKGEPLDQLAWKRYIHL</sequence>
<dbReference type="RefSeq" id="WP_188695836.1">
    <property type="nucleotide sequence ID" value="NZ_BMIR01000015.1"/>
</dbReference>
<dbReference type="EMBL" id="BMIR01000015">
    <property type="protein sequence ID" value="GGE48919.1"/>
    <property type="molecule type" value="Genomic_DNA"/>
</dbReference>
<accession>A0A8J3DZT0</accession>
<comment type="caution">
    <text evidence="1">The sequence shown here is derived from an EMBL/GenBank/DDBJ whole genome shotgun (WGS) entry which is preliminary data.</text>
</comment>
<gene>
    <name evidence="1" type="ORF">GCM10011391_29690</name>
</gene>
<organism evidence="1 2">
    <name type="scientific">Pullulanibacillus camelliae</name>
    <dbReference type="NCBI Taxonomy" id="1707096"/>
    <lineage>
        <taxon>Bacteria</taxon>
        <taxon>Bacillati</taxon>
        <taxon>Bacillota</taxon>
        <taxon>Bacilli</taxon>
        <taxon>Bacillales</taxon>
        <taxon>Sporolactobacillaceae</taxon>
        <taxon>Pullulanibacillus</taxon>
    </lineage>
</organism>
<keyword evidence="2" id="KW-1185">Reference proteome</keyword>
<proteinExistence type="predicted"/>